<protein>
    <submittedName>
        <fullName evidence="2">Transglutaminase family protein</fullName>
    </submittedName>
</protein>
<dbReference type="Proteomes" id="UP001222770">
    <property type="component" value="Unassembled WGS sequence"/>
</dbReference>
<dbReference type="Gene3D" id="2.60.40.2250">
    <property type="match status" value="1"/>
</dbReference>
<name>A0ABT6CIV8_9SPHN</name>
<evidence type="ECO:0000313" key="2">
    <source>
        <dbReference type="EMBL" id="MDF8333845.1"/>
    </source>
</evidence>
<feature type="domain" description="Transglutaminase-like" evidence="1">
    <location>
        <begin position="158"/>
        <end position="218"/>
    </location>
</feature>
<dbReference type="InterPro" id="IPR002931">
    <property type="entry name" value="Transglutaminase-like"/>
</dbReference>
<keyword evidence="3" id="KW-1185">Reference proteome</keyword>
<dbReference type="RefSeq" id="WP_277277934.1">
    <property type="nucleotide sequence ID" value="NZ_JAROCY010000010.1"/>
</dbReference>
<dbReference type="SMART" id="SM00460">
    <property type="entry name" value="TGc"/>
    <property type="match status" value="1"/>
</dbReference>
<proteinExistence type="predicted"/>
<accession>A0ABT6CIV8</accession>
<dbReference type="EMBL" id="JAROCY010000010">
    <property type="protein sequence ID" value="MDF8333845.1"/>
    <property type="molecule type" value="Genomic_DNA"/>
</dbReference>
<reference evidence="2 3" key="1">
    <citation type="submission" date="2023-03" db="EMBL/GenBank/DDBJ databases">
        <title>Novosphingobium cyanobacteriorum sp. nov., isolated from a eutrophic reservoir during the Microcystis bloom period.</title>
        <authorList>
            <person name="Kang M."/>
            <person name="Le V."/>
            <person name="Ko S.-R."/>
            <person name="Lee S.-A."/>
            <person name="Ahn C.-Y."/>
        </authorList>
    </citation>
    <scope>NUCLEOTIDE SEQUENCE [LARGE SCALE GENOMIC DNA]</scope>
    <source>
        <strain evidence="2 3">HBC54</strain>
    </source>
</reference>
<sequence>MRLSIDAELNYTLASPVDLLFAIEVAQMADQVIVAEDLVMGGVDVMRPIDGAESLGRRFWAFGGDQVTAHYTATVDVERAVVPLPGLATDRLHDLPPLVVPYLFPSRYCEADRLETFVGREFGHLNGGDAIHAITDWIGGHVDYVPGSSNVSTTAVDTFVSGRGVCRDFAHLLTAMARAAGVPARMIGAYAWGLKPQDFHAVVEVWLAGSWHLVDPTGLASPEGIVRIGVGRDATDISFLTIFGQATLNRQQVRVARVEG</sequence>
<comment type="caution">
    <text evidence="2">The sequence shown here is derived from an EMBL/GenBank/DDBJ whole genome shotgun (WGS) entry which is preliminary data.</text>
</comment>
<gene>
    <name evidence="2" type="ORF">POM99_11585</name>
</gene>
<evidence type="ECO:0000313" key="3">
    <source>
        <dbReference type="Proteomes" id="UP001222770"/>
    </source>
</evidence>
<dbReference type="PANTHER" id="PTHR33490:SF12">
    <property type="entry name" value="BLL5557 PROTEIN"/>
    <property type="match status" value="1"/>
</dbReference>
<evidence type="ECO:0000259" key="1">
    <source>
        <dbReference type="SMART" id="SM00460"/>
    </source>
</evidence>
<dbReference type="PANTHER" id="PTHR33490">
    <property type="entry name" value="BLR5614 PROTEIN-RELATED"/>
    <property type="match status" value="1"/>
</dbReference>
<organism evidence="2 3">
    <name type="scientific">Novosphingobium cyanobacteriorum</name>
    <dbReference type="NCBI Taxonomy" id="3024215"/>
    <lineage>
        <taxon>Bacteria</taxon>
        <taxon>Pseudomonadati</taxon>
        <taxon>Pseudomonadota</taxon>
        <taxon>Alphaproteobacteria</taxon>
        <taxon>Sphingomonadales</taxon>
        <taxon>Sphingomonadaceae</taxon>
        <taxon>Novosphingobium</taxon>
    </lineage>
</organism>
<dbReference type="InterPro" id="IPR038765">
    <property type="entry name" value="Papain-like_cys_pep_sf"/>
</dbReference>
<dbReference type="Pfam" id="PF01841">
    <property type="entry name" value="Transglut_core"/>
    <property type="match status" value="1"/>
</dbReference>
<dbReference type="Gene3D" id="3.10.620.30">
    <property type="match status" value="1"/>
</dbReference>
<dbReference type="SUPFAM" id="SSF54001">
    <property type="entry name" value="Cysteine proteinases"/>
    <property type="match status" value="1"/>
</dbReference>